<accession>A0AAD8SGJ7</accession>
<dbReference type="EMBL" id="JAUUTY010000004">
    <property type="protein sequence ID" value="KAK1650520.1"/>
    <property type="molecule type" value="Genomic_DNA"/>
</dbReference>
<keyword evidence="6" id="KW-1185">Reference proteome</keyword>
<dbReference type="InterPro" id="IPR029071">
    <property type="entry name" value="Ubiquitin-like_domsf"/>
</dbReference>
<dbReference type="PRINTS" id="PR00348">
    <property type="entry name" value="UBIQUITIN"/>
</dbReference>
<feature type="compositionally biased region" description="Pro residues" evidence="3">
    <location>
        <begin position="106"/>
        <end position="115"/>
    </location>
</feature>
<feature type="region of interest" description="Disordered" evidence="3">
    <location>
        <begin position="1"/>
        <end position="261"/>
    </location>
</feature>
<comment type="caution">
    <text evidence="5">The sequence shown here is derived from an EMBL/GenBank/DDBJ whole genome shotgun (WGS) entry which is preliminary data.</text>
</comment>
<feature type="compositionally biased region" description="Basic and acidic residues" evidence="3">
    <location>
        <begin position="183"/>
        <end position="192"/>
    </location>
</feature>
<evidence type="ECO:0000256" key="3">
    <source>
        <dbReference type="SAM" id="MobiDB-lite"/>
    </source>
</evidence>
<dbReference type="FunFam" id="3.10.20.90:FF:000160">
    <property type="entry name" value="Polyubiquitin-C"/>
    <property type="match status" value="1"/>
</dbReference>
<dbReference type="PANTHER" id="PTHR10666">
    <property type="entry name" value="UBIQUITIN"/>
    <property type="match status" value="1"/>
</dbReference>
<dbReference type="GO" id="GO:0003729">
    <property type="term" value="F:mRNA binding"/>
    <property type="evidence" value="ECO:0007669"/>
    <property type="project" value="UniProtKB-ARBA"/>
</dbReference>
<proteinExistence type="predicted"/>
<dbReference type="InterPro" id="IPR019956">
    <property type="entry name" value="Ubiquitin_dom"/>
</dbReference>
<organism evidence="5 6">
    <name type="scientific">Lolium multiflorum</name>
    <name type="common">Italian ryegrass</name>
    <name type="synonym">Lolium perenne subsp. multiflorum</name>
    <dbReference type="NCBI Taxonomy" id="4521"/>
    <lineage>
        <taxon>Eukaryota</taxon>
        <taxon>Viridiplantae</taxon>
        <taxon>Streptophyta</taxon>
        <taxon>Embryophyta</taxon>
        <taxon>Tracheophyta</taxon>
        <taxon>Spermatophyta</taxon>
        <taxon>Magnoliopsida</taxon>
        <taxon>Liliopsida</taxon>
        <taxon>Poales</taxon>
        <taxon>Poaceae</taxon>
        <taxon>BOP clade</taxon>
        <taxon>Pooideae</taxon>
        <taxon>Poodae</taxon>
        <taxon>Poeae</taxon>
        <taxon>Poeae Chloroplast Group 2 (Poeae type)</taxon>
        <taxon>Loliodinae</taxon>
        <taxon>Loliinae</taxon>
        <taxon>Lolium</taxon>
    </lineage>
</organism>
<name>A0AAD8SGJ7_LOLMU</name>
<dbReference type="InterPro" id="IPR019954">
    <property type="entry name" value="Ubiquitin_CS"/>
</dbReference>
<dbReference type="InterPro" id="IPR000626">
    <property type="entry name" value="Ubiquitin-like_dom"/>
</dbReference>
<evidence type="ECO:0000256" key="1">
    <source>
        <dbReference type="ARBA" id="ARBA00022499"/>
    </source>
</evidence>
<feature type="compositionally biased region" description="Low complexity" evidence="3">
    <location>
        <begin position="145"/>
        <end position="156"/>
    </location>
</feature>
<feature type="compositionally biased region" description="Polar residues" evidence="3">
    <location>
        <begin position="1"/>
        <end position="18"/>
    </location>
</feature>
<dbReference type="PROSITE" id="PS50053">
    <property type="entry name" value="UBIQUITIN_2"/>
    <property type="match status" value="1"/>
</dbReference>
<feature type="domain" description="Ubiquitin-like" evidence="4">
    <location>
        <begin position="271"/>
        <end position="346"/>
    </location>
</feature>
<evidence type="ECO:0000256" key="2">
    <source>
        <dbReference type="ARBA" id="ARBA00022843"/>
    </source>
</evidence>
<evidence type="ECO:0000313" key="6">
    <source>
        <dbReference type="Proteomes" id="UP001231189"/>
    </source>
</evidence>
<feature type="compositionally biased region" description="Basic and acidic residues" evidence="3">
    <location>
        <begin position="58"/>
        <end position="73"/>
    </location>
</feature>
<dbReference type="SMART" id="SM00213">
    <property type="entry name" value="UBQ"/>
    <property type="match status" value="1"/>
</dbReference>
<dbReference type="InterPro" id="IPR050158">
    <property type="entry name" value="Ubiquitin_ubiquitin-like"/>
</dbReference>
<feature type="compositionally biased region" description="Basic residues" evidence="3">
    <location>
        <begin position="157"/>
        <end position="172"/>
    </location>
</feature>
<dbReference type="Proteomes" id="UP001231189">
    <property type="component" value="Unassembled WGS sequence"/>
</dbReference>
<keyword evidence="1" id="KW-1017">Isopeptide bond</keyword>
<dbReference type="SUPFAM" id="SSF54236">
    <property type="entry name" value="Ubiquitin-like"/>
    <property type="match status" value="1"/>
</dbReference>
<reference evidence="5" key="1">
    <citation type="submission" date="2023-07" db="EMBL/GenBank/DDBJ databases">
        <title>A chromosome-level genome assembly of Lolium multiflorum.</title>
        <authorList>
            <person name="Chen Y."/>
            <person name="Copetti D."/>
            <person name="Kolliker R."/>
            <person name="Studer B."/>
        </authorList>
    </citation>
    <scope>NUCLEOTIDE SEQUENCE</scope>
    <source>
        <strain evidence="5">02402/16</strain>
        <tissue evidence="5">Leaf</tissue>
    </source>
</reference>
<dbReference type="PROSITE" id="PS00299">
    <property type="entry name" value="UBIQUITIN_1"/>
    <property type="match status" value="1"/>
</dbReference>
<protein>
    <recommendedName>
        <fullName evidence="4">Ubiquitin-like domain-containing protein</fullName>
    </recommendedName>
</protein>
<evidence type="ECO:0000259" key="4">
    <source>
        <dbReference type="PROSITE" id="PS50053"/>
    </source>
</evidence>
<gene>
    <name evidence="5" type="ORF">QYE76_068325</name>
</gene>
<dbReference type="AlphaFoldDB" id="A0AAD8SGJ7"/>
<keyword evidence="2" id="KW-0832">Ubl conjugation</keyword>
<dbReference type="Gene3D" id="3.10.20.90">
    <property type="entry name" value="Phosphatidylinositol 3-kinase Catalytic Subunit, Chain A, domain 1"/>
    <property type="match status" value="1"/>
</dbReference>
<feature type="compositionally biased region" description="Basic and acidic residues" evidence="3">
    <location>
        <begin position="125"/>
        <end position="144"/>
    </location>
</feature>
<sequence>MSVVPNRSSTPTTNSLHSTLRPAEQPRRGPQQATRHRKVSPSPDPTRNQGFPWSTRAEAQEHHLDDASKEVTTLKKAPPPSVPAAARTRLSPGRESQPHTRRKGPARPPSPPGAPTPRHSHLHHQTRELREHDRHPPHLAEMRGRAAQHAAAGAPRTSRRTAAHHRPTRRISHSPAASTAKEPSSRRDETRIPRLQPPGPAPRPAKAHLGPNRRAQTDCRGATVARKPSTAAGVERRSSPGDHGPTPPPCSSIGGPKVDTKAESKAAEEWIQIFVKTLSSKTITLPVKNLDTIRTIKSKIQDKEGIPLELQGLIFAGKQLEDGRTLADYSIEKETTVHLVVGLLGGQ</sequence>
<dbReference type="Pfam" id="PF00240">
    <property type="entry name" value="ubiquitin"/>
    <property type="match status" value="1"/>
</dbReference>
<evidence type="ECO:0000313" key="5">
    <source>
        <dbReference type="EMBL" id="KAK1650520.1"/>
    </source>
</evidence>